<dbReference type="PANTHER" id="PTHR46172">
    <property type="entry name" value="DNA POLYMERASE EPSILON SUBUNIT 3"/>
    <property type="match status" value="1"/>
</dbReference>
<sequence>MSSNNPTANTSGNSRRKSAHSSIDELMLPKSLVSRLSKGALPPNTQIHKDALLALHKSATVFVNYIASASSENALAGGKKTLMPADVMAALKDAELEQFIPRLQEELKKYNEVQCDKRNAYRRKVKEDKKAATASAIEDDGRPKKKLRFSEGVEVASANTANESPSQLEEDEENEGDNDEDGDAVADEEVVEEVDEEEVDEEEAGDEPQEDRLEEPDGGGDSDSEDDDDD</sequence>
<evidence type="ECO:0000259" key="7">
    <source>
        <dbReference type="Pfam" id="PF00808"/>
    </source>
</evidence>
<feature type="compositionally biased region" description="Polar residues" evidence="6">
    <location>
        <begin position="1"/>
        <end position="13"/>
    </location>
</feature>
<proteinExistence type="predicted"/>
<evidence type="ECO:0000313" key="8">
    <source>
        <dbReference type="EMBL" id="KAF2862848.1"/>
    </source>
</evidence>
<name>A0A6A7C861_9PEZI</name>
<reference evidence="8" key="1">
    <citation type="journal article" date="2020" name="Stud. Mycol.">
        <title>101 Dothideomycetes genomes: a test case for predicting lifestyles and emergence of pathogens.</title>
        <authorList>
            <person name="Haridas S."/>
            <person name="Albert R."/>
            <person name="Binder M."/>
            <person name="Bloem J."/>
            <person name="Labutti K."/>
            <person name="Salamov A."/>
            <person name="Andreopoulos B."/>
            <person name="Baker S."/>
            <person name="Barry K."/>
            <person name="Bills G."/>
            <person name="Bluhm B."/>
            <person name="Cannon C."/>
            <person name="Castanera R."/>
            <person name="Culley D."/>
            <person name="Daum C."/>
            <person name="Ezra D."/>
            <person name="Gonzalez J."/>
            <person name="Henrissat B."/>
            <person name="Kuo A."/>
            <person name="Liang C."/>
            <person name="Lipzen A."/>
            <person name="Lutzoni F."/>
            <person name="Magnuson J."/>
            <person name="Mondo S."/>
            <person name="Nolan M."/>
            <person name="Ohm R."/>
            <person name="Pangilinan J."/>
            <person name="Park H.-J."/>
            <person name="Ramirez L."/>
            <person name="Alfaro M."/>
            <person name="Sun H."/>
            <person name="Tritt A."/>
            <person name="Yoshinaga Y."/>
            <person name="Zwiers L.-H."/>
            <person name="Turgeon B."/>
            <person name="Goodwin S."/>
            <person name="Spatafora J."/>
            <person name="Crous P."/>
            <person name="Grigoriev I."/>
        </authorList>
    </citation>
    <scope>NUCLEOTIDE SEQUENCE</scope>
    <source>
        <strain evidence="8">CBS 480.64</strain>
    </source>
</reference>
<dbReference type="OrthoDB" id="1707486at2759"/>
<feature type="compositionally biased region" description="Polar residues" evidence="6">
    <location>
        <begin position="157"/>
        <end position="167"/>
    </location>
</feature>
<dbReference type="EMBL" id="MU005964">
    <property type="protein sequence ID" value="KAF2862848.1"/>
    <property type="molecule type" value="Genomic_DNA"/>
</dbReference>
<protein>
    <recommendedName>
        <fullName evidence="4">DNA polymerase epsilon subunit D</fullName>
    </recommendedName>
    <alternativeName>
        <fullName evidence="5">DNA polymerase II subunit D</fullName>
    </alternativeName>
</protein>
<dbReference type="Gene3D" id="1.10.20.10">
    <property type="entry name" value="Histone, subunit A"/>
    <property type="match status" value="1"/>
</dbReference>
<dbReference type="InterPro" id="IPR003958">
    <property type="entry name" value="CBFA_NFYB_domain"/>
</dbReference>
<dbReference type="GO" id="GO:0006974">
    <property type="term" value="P:DNA damage response"/>
    <property type="evidence" value="ECO:0007669"/>
    <property type="project" value="TreeGrafter"/>
</dbReference>
<dbReference type="GO" id="GO:0031490">
    <property type="term" value="F:chromatin DNA binding"/>
    <property type="evidence" value="ECO:0007669"/>
    <property type="project" value="TreeGrafter"/>
</dbReference>
<dbReference type="GO" id="GO:0008623">
    <property type="term" value="C:CHRAC"/>
    <property type="evidence" value="ECO:0007669"/>
    <property type="project" value="TreeGrafter"/>
</dbReference>
<dbReference type="InterPro" id="IPR051377">
    <property type="entry name" value="DNA_Pol-Epsilon_Subunit"/>
</dbReference>
<dbReference type="AlphaFoldDB" id="A0A6A7C861"/>
<feature type="region of interest" description="Disordered" evidence="6">
    <location>
        <begin position="127"/>
        <end position="230"/>
    </location>
</feature>
<organism evidence="8 9">
    <name type="scientific">Piedraia hortae CBS 480.64</name>
    <dbReference type="NCBI Taxonomy" id="1314780"/>
    <lineage>
        <taxon>Eukaryota</taxon>
        <taxon>Fungi</taxon>
        <taxon>Dikarya</taxon>
        <taxon>Ascomycota</taxon>
        <taxon>Pezizomycotina</taxon>
        <taxon>Dothideomycetes</taxon>
        <taxon>Dothideomycetidae</taxon>
        <taxon>Capnodiales</taxon>
        <taxon>Piedraiaceae</taxon>
        <taxon>Piedraia</taxon>
    </lineage>
</organism>
<feature type="domain" description="Transcription factor CBF/NF-Y/archaeal histone" evidence="7">
    <location>
        <begin position="28"/>
        <end position="91"/>
    </location>
</feature>
<keyword evidence="9" id="KW-1185">Reference proteome</keyword>
<dbReference type="InterPro" id="IPR009072">
    <property type="entry name" value="Histone-fold"/>
</dbReference>
<keyword evidence="2" id="KW-0235">DNA replication</keyword>
<dbReference type="CDD" id="cd22928">
    <property type="entry name" value="HFD_POLE3_DPB4"/>
    <property type="match status" value="1"/>
</dbReference>
<dbReference type="GO" id="GO:0008622">
    <property type="term" value="C:epsilon DNA polymerase complex"/>
    <property type="evidence" value="ECO:0007669"/>
    <property type="project" value="TreeGrafter"/>
</dbReference>
<dbReference type="SUPFAM" id="SSF47113">
    <property type="entry name" value="Histone-fold"/>
    <property type="match status" value="1"/>
</dbReference>
<gene>
    <name evidence="8" type="ORF">K470DRAFT_255741</name>
</gene>
<accession>A0A6A7C861</accession>
<comment type="subcellular location">
    <subcellularLocation>
        <location evidence="1">Nucleus</location>
    </subcellularLocation>
</comment>
<keyword evidence="3" id="KW-0539">Nucleus</keyword>
<evidence type="ECO:0000256" key="2">
    <source>
        <dbReference type="ARBA" id="ARBA00022705"/>
    </source>
</evidence>
<dbReference type="GO" id="GO:0006272">
    <property type="term" value="P:leading strand elongation"/>
    <property type="evidence" value="ECO:0007669"/>
    <property type="project" value="TreeGrafter"/>
</dbReference>
<dbReference type="Proteomes" id="UP000799421">
    <property type="component" value="Unassembled WGS sequence"/>
</dbReference>
<evidence type="ECO:0000256" key="6">
    <source>
        <dbReference type="SAM" id="MobiDB-lite"/>
    </source>
</evidence>
<dbReference type="GO" id="GO:0031507">
    <property type="term" value="P:heterochromatin formation"/>
    <property type="evidence" value="ECO:0007669"/>
    <property type="project" value="TreeGrafter"/>
</dbReference>
<feature type="region of interest" description="Disordered" evidence="6">
    <location>
        <begin position="1"/>
        <end position="24"/>
    </location>
</feature>
<dbReference type="Pfam" id="PF00808">
    <property type="entry name" value="CBFD_NFYB_HMF"/>
    <property type="match status" value="1"/>
</dbReference>
<feature type="compositionally biased region" description="Acidic residues" evidence="6">
    <location>
        <begin position="168"/>
        <end position="230"/>
    </location>
</feature>
<evidence type="ECO:0000313" key="9">
    <source>
        <dbReference type="Proteomes" id="UP000799421"/>
    </source>
</evidence>
<dbReference type="PANTHER" id="PTHR46172:SF1">
    <property type="entry name" value="DNA POLYMERASE EPSILON SUBUNIT 3"/>
    <property type="match status" value="1"/>
</dbReference>
<evidence type="ECO:0000256" key="4">
    <source>
        <dbReference type="ARBA" id="ARBA00039775"/>
    </source>
</evidence>
<dbReference type="GO" id="GO:0046982">
    <property type="term" value="F:protein heterodimerization activity"/>
    <property type="evidence" value="ECO:0007669"/>
    <property type="project" value="InterPro"/>
</dbReference>
<evidence type="ECO:0000256" key="3">
    <source>
        <dbReference type="ARBA" id="ARBA00023242"/>
    </source>
</evidence>
<evidence type="ECO:0000256" key="1">
    <source>
        <dbReference type="ARBA" id="ARBA00004123"/>
    </source>
</evidence>
<evidence type="ECO:0000256" key="5">
    <source>
        <dbReference type="ARBA" id="ARBA00042096"/>
    </source>
</evidence>